<dbReference type="SUPFAM" id="SSF46785">
    <property type="entry name" value="Winged helix' DNA-binding domain"/>
    <property type="match status" value="1"/>
</dbReference>
<dbReference type="InterPro" id="IPR018356">
    <property type="entry name" value="Tscrpt_reg_HTH_DeoR_CS"/>
</dbReference>
<dbReference type="InterPro" id="IPR037171">
    <property type="entry name" value="NagB/RpiA_transferase-like"/>
</dbReference>
<feature type="domain" description="HTH deoR-type" evidence="4">
    <location>
        <begin position="24"/>
        <end position="79"/>
    </location>
</feature>
<keyword evidence="6" id="KW-1185">Reference proteome</keyword>
<keyword evidence="2" id="KW-0238">DNA-binding</keyword>
<dbReference type="Proteomes" id="UP000306575">
    <property type="component" value="Unassembled WGS sequence"/>
</dbReference>
<dbReference type="PANTHER" id="PTHR30363:SF44">
    <property type="entry name" value="AGA OPERON TRANSCRIPTIONAL REPRESSOR-RELATED"/>
    <property type="match status" value="1"/>
</dbReference>
<proteinExistence type="predicted"/>
<dbReference type="InterPro" id="IPR014036">
    <property type="entry name" value="DeoR-like_C"/>
</dbReference>
<dbReference type="SMART" id="SM01134">
    <property type="entry name" value="DeoRC"/>
    <property type="match status" value="1"/>
</dbReference>
<accession>A0A4V6F1M6</accession>
<dbReference type="GO" id="GO:0003677">
    <property type="term" value="F:DNA binding"/>
    <property type="evidence" value="ECO:0007669"/>
    <property type="project" value="UniProtKB-KW"/>
</dbReference>
<dbReference type="Pfam" id="PF08220">
    <property type="entry name" value="HTH_DeoR"/>
    <property type="match status" value="1"/>
</dbReference>
<dbReference type="PANTHER" id="PTHR30363">
    <property type="entry name" value="HTH-TYPE TRANSCRIPTIONAL REGULATOR SRLR-RELATED"/>
    <property type="match status" value="1"/>
</dbReference>
<comment type="caution">
    <text evidence="5">The sequence shown here is derived from an EMBL/GenBank/DDBJ whole genome shotgun (WGS) entry which is preliminary data.</text>
</comment>
<evidence type="ECO:0000259" key="4">
    <source>
        <dbReference type="PROSITE" id="PS51000"/>
    </source>
</evidence>
<name>A0A4V6F1M6_9RHOB</name>
<dbReference type="SMART" id="SM00420">
    <property type="entry name" value="HTH_DEOR"/>
    <property type="match status" value="1"/>
</dbReference>
<gene>
    <name evidence="5" type="ORF">FAP39_10980</name>
</gene>
<evidence type="ECO:0000313" key="6">
    <source>
        <dbReference type="Proteomes" id="UP000306575"/>
    </source>
</evidence>
<dbReference type="InterPro" id="IPR001034">
    <property type="entry name" value="DeoR_HTH"/>
</dbReference>
<dbReference type="InterPro" id="IPR036388">
    <property type="entry name" value="WH-like_DNA-bd_sf"/>
</dbReference>
<evidence type="ECO:0000256" key="2">
    <source>
        <dbReference type="ARBA" id="ARBA00023125"/>
    </source>
</evidence>
<sequence length="272" mass="29504">MDNPPRIWQSFAKYCLSGEMPMLPAERHAIILKEVAQQPAISIRALTEKLGASRETIRKDIEQLAGENKLNKVRGGATQIRTEEPAVEMRAATNPKGKARIAQHVLDKIPNGASVIIDNGSTTLAFARLLREFRTDLSVCTNDLTIAELLGPVTRELTILGGRLDVKENATFGSAAIENLSRFRAEFAVIGAGGLSGKALFTDFSRDAADLRHLMLEHAEHGFVLADSSKFSVVGQVVMRRFPASTTAVLDTEPPAEVMAALLEKAVAFEIA</sequence>
<dbReference type="Gene3D" id="1.10.10.10">
    <property type="entry name" value="Winged helix-like DNA-binding domain superfamily/Winged helix DNA-binding domain"/>
    <property type="match status" value="1"/>
</dbReference>
<dbReference type="EMBL" id="SULI01000012">
    <property type="protein sequence ID" value="TKZ19411.1"/>
    <property type="molecule type" value="Genomic_DNA"/>
</dbReference>
<dbReference type="SUPFAM" id="SSF100950">
    <property type="entry name" value="NagB/RpiA/CoA transferase-like"/>
    <property type="match status" value="1"/>
</dbReference>
<evidence type="ECO:0000313" key="5">
    <source>
        <dbReference type="EMBL" id="TKZ19411.1"/>
    </source>
</evidence>
<dbReference type="InterPro" id="IPR036390">
    <property type="entry name" value="WH_DNA-bd_sf"/>
</dbReference>
<dbReference type="OrthoDB" id="9816363at2"/>
<dbReference type="GO" id="GO:0003700">
    <property type="term" value="F:DNA-binding transcription factor activity"/>
    <property type="evidence" value="ECO:0007669"/>
    <property type="project" value="InterPro"/>
</dbReference>
<dbReference type="InterPro" id="IPR050313">
    <property type="entry name" value="Carb_Metab_HTH_regulators"/>
</dbReference>
<dbReference type="PROSITE" id="PS00894">
    <property type="entry name" value="HTH_DEOR_1"/>
    <property type="match status" value="1"/>
</dbReference>
<protein>
    <submittedName>
        <fullName evidence="5">DeoR/GlpR transcriptional regulator</fullName>
    </submittedName>
</protein>
<dbReference type="AlphaFoldDB" id="A0A4V6F1M6"/>
<organism evidence="5 6">
    <name type="scientific">Shimia litoralis</name>
    <dbReference type="NCBI Taxonomy" id="420403"/>
    <lineage>
        <taxon>Bacteria</taxon>
        <taxon>Pseudomonadati</taxon>
        <taxon>Pseudomonadota</taxon>
        <taxon>Alphaproteobacteria</taxon>
        <taxon>Rhodobacterales</taxon>
        <taxon>Roseobacteraceae</taxon>
    </lineage>
</organism>
<dbReference type="Pfam" id="PF00455">
    <property type="entry name" value="DeoRC"/>
    <property type="match status" value="1"/>
</dbReference>
<dbReference type="PROSITE" id="PS51000">
    <property type="entry name" value="HTH_DEOR_2"/>
    <property type="match status" value="1"/>
</dbReference>
<keyword evidence="1" id="KW-0805">Transcription regulation</keyword>
<evidence type="ECO:0000256" key="1">
    <source>
        <dbReference type="ARBA" id="ARBA00023015"/>
    </source>
</evidence>
<keyword evidence="3" id="KW-0804">Transcription</keyword>
<evidence type="ECO:0000256" key="3">
    <source>
        <dbReference type="ARBA" id="ARBA00023163"/>
    </source>
</evidence>
<reference evidence="5 6" key="1">
    <citation type="submission" date="2019-04" db="EMBL/GenBank/DDBJ databases">
        <title>Genome sequence of Pelagicola litoralis CL-ES2.</title>
        <authorList>
            <person name="Cao J."/>
        </authorList>
    </citation>
    <scope>NUCLEOTIDE SEQUENCE [LARGE SCALE GENOMIC DNA]</scope>
    <source>
        <strain evidence="5 6">CL-ES2</strain>
    </source>
</reference>